<proteinExistence type="predicted"/>
<evidence type="ECO:0000256" key="5">
    <source>
        <dbReference type="ARBA" id="ARBA00022771"/>
    </source>
</evidence>
<keyword evidence="2" id="KW-0479">Metal-binding</keyword>
<evidence type="ECO:0000256" key="8">
    <source>
        <dbReference type="ARBA" id="ARBA00023242"/>
    </source>
</evidence>
<dbReference type="Proteomes" id="UP000668214">
    <property type="component" value="Unassembled WGS sequence"/>
</dbReference>
<dbReference type="InterPro" id="IPR031099">
    <property type="entry name" value="BRCA1-associated"/>
</dbReference>
<keyword evidence="4" id="KW-0227">DNA damage</keyword>
<dbReference type="AlphaFoldDB" id="A0A836JS40"/>
<dbReference type="GO" id="GO:0008270">
    <property type="term" value="F:zinc ion binding"/>
    <property type="evidence" value="ECO:0007669"/>
    <property type="project" value="UniProtKB-KW"/>
</dbReference>
<dbReference type="EMBL" id="JAANIA010000438">
    <property type="protein sequence ID" value="KAG5324360.1"/>
    <property type="molecule type" value="Genomic_DNA"/>
</dbReference>
<evidence type="ECO:0000256" key="1">
    <source>
        <dbReference type="ARBA" id="ARBA00004123"/>
    </source>
</evidence>
<keyword evidence="3" id="KW-0677">Repeat</keyword>
<organism evidence="10 11">
    <name type="scientific">Pseudoatta argentina</name>
    <dbReference type="NCBI Taxonomy" id="621737"/>
    <lineage>
        <taxon>Eukaryota</taxon>
        <taxon>Metazoa</taxon>
        <taxon>Ecdysozoa</taxon>
        <taxon>Arthropoda</taxon>
        <taxon>Hexapoda</taxon>
        <taxon>Insecta</taxon>
        <taxon>Pterygota</taxon>
        <taxon>Neoptera</taxon>
        <taxon>Endopterygota</taxon>
        <taxon>Hymenoptera</taxon>
        <taxon>Apocrita</taxon>
        <taxon>Aculeata</taxon>
        <taxon>Formicoidea</taxon>
        <taxon>Formicidae</taxon>
        <taxon>Myrmicinae</taxon>
        <taxon>Pseudoatta</taxon>
    </lineage>
</organism>
<dbReference type="GO" id="GO:0070531">
    <property type="term" value="C:BRCA1-A complex"/>
    <property type="evidence" value="ECO:0007669"/>
    <property type="project" value="TreeGrafter"/>
</dbReference>
<dbReference type="PANTHER" id="PTHR13763:SF0">
    <property type="entry name" value="BREAST CANCER TYPE 1 SUSCEPTIBILITY PROTEIN"/>
    <property type="match status" value="1"/>
</dbReference>
<evidence type="ECO:0000256" key="4">
    <source>
        <dbReference type="ARBA" id="ARBA00022763"/>
    </source>
</evidence>
<feature type="non-terminal residue" evidence="10">
    <location>
        <position position="1"/>
    </location>
</feature>
<evidence type="ECO:0000256" key="7">
    <source>
        <dbReference type="ARBA" id="ARBA00023204"/>
    </source>
</evidence>
<feature type="domain" description="BRCT" evidence="9">
    <location>
        <begin position="16"/>
        <end position="105"/>
    </location>
</feature>
<evidence type="ECO:0000313" key="11">
    <source>
        <dbReference type="Proteomes" id="UP000668214"/>
    </source>
</evidence>
<gene>
    <name evidence="10" type="primary">Brca1_1</name>
    <name evidence="10" type="ORF">G6Z78_0000065</name>
</gene>
<keyword evidence="11" id="KW-1185">Reference proteome</keyword>
<name>A0A836JS40_9HYME</name>
<evidence type="ECO:0000256" key="6">
    <source>
        <dbReference type="ARBA" id="ARBA00022833"/>
    </source>
</evidence>
<dbReference type="InterPro" id="IPR001357">
    <property type="entry name" value="BRCT_dom"/>
</dbReference>
<evidence type="ECO:0000313" key="10">
    <source>
        <dbReference type="EMBL" id="KAG5324360.1"/>
    </source>
</evidence>
<evidence type="ECO:0000256" key="3">
    <source>
        <dbReference type="ARBA" id="ARBA00022737"/>
    </source>
</evidence>
<dbReference type="FunFam" id="3.40.50.10190:FF:000006">
    <property type="entry name" value="Breast cancer type 1 susceptibility protein homolog"/>
    <property type="match status" value="1"/>
</dbReference>
<dbReference type="InterPro" id="IPR011364">
    <property type="entry name" value="BRCA1"/>
</dbReference>
<accession>A0A836JS40</accession>
<evidence type="ECO:0000256" key="2">
    <source>
        <dbReference type="ARBA" id="ARBA00022723"/>
    </source>
</evidence>
<dbReference type="SMART" id="SM00292">
    <property type="entry name" value="BRCT"/>
    <property type="match status" value="2"/>
</dbReference>
<keyword evidence="8" id="KW-0539">Nucleus</keyword>
<dbReference type="PRINTS" id="PR00493">
    <property type="entry name" value="BRSTCANCERI"/>
</dbReference>
<evidence type="ECO:0000259" key="9">
    <source>
        <dbReference type="PROSITE" id="PS50172"/>
    </source>
</evidence>
<feature type="domain" description="BRCT" evidence="9">
    <location>
        <begin position="124"/>
        <end position="221"/>
    </location>
</feature>
<comment type="subcellular location">
    <subcellularLocation>
        <location evidence="1">Nucleus</location>
    </subcellularLocation>
</comment>
<protein>
    <submittedName>
        <fullName evidence="10">BRCA1 protein</fullName>
    </submittedName>
</protein>
<feature type="non-terminal residue" evidence="10">
    <location>
        <position position="248"/>
    </location>
</feature>
<dbReference type="GO" id="GO:0003677">
    <property type="term" value="F:DNA binding"/>
    <property type="evidence" value="ECO:0007669"/>
    <property type="project" value="InterPro"/>
</dbReference>
<keyword evidence="6" id="KW-0862">Zinc</keyword>
<comment type="caution">
    <text evidence="10">The sequence shown here is derived from an EMBL/GenBank/DDBJ whole genome shotgun (WGS) entry which is preliminary data.</text>
</comment>
<dbReference type="GO" id="GO:0000724">
    <property type="term" value="P:double-strand break repair via homologous recombination"/>
    <property type="evidence" value="ECO:0007669"/>
    <property type="project" value="TreeGrafter"/>
</dbReference>
<keyword evidence="7" id="KW-0234">DNA repair</keyword>
<keyword evidence="5" id="KW-0863">Zinc-finger</keyword>
<dbReference type="InterPro" id="IPR036420">
    <property type="entry name" value="BRCT_dom_sf"/>
</dbReference>
<dbReference type="PROSITE" id="PS50172">
    <property type="entry name" value="BRCT"/>
    <property type="match status" value="2"/>
</dbReference>
<dbReference type="Pfam" id="PF00533">
    <property type="entry name" value="BRCT"/>
    <property type="match status" value="1"/>
</dbReference>
<dbReference type="GO" id="GO:0031436">
    <property type="term" value="C:BRCA1-BARD1 complex"/>
    <property type="evidence" value="ECO:0007669"/>
    <property type="project" value="TreeGrafter"/>
</dbReference>
<dbReference type="SUPFAM" id="SSF52113">
    <property type="entry name" value="BRCT domain"/>
    <property type="match status" value="2"/>
</dbReference>
<dbReference type="PANTHER" id="PTHR13763">
    <property type="entry name" value="BREAST CANCER TYPE 1 SUSCEPTIBILITY PROTEIN BRCA1"/>
    <property type="match status" value="1"/>
</dbReference>
<dbReference type="Gene3D" id="3.40.50.10190">
    <property type="entry name" value="BRCT domain"/>
    <property type="match status" value="2"/>
</dbReference>
<dbReference type="GO" id="GO:0004842">
    <property type="term" value="F:ubiquitin-protein transferase activity"/>
    <property type="evidence" value="ECO:0007669"/>
    <property type="project" value="InterPro"/>
</dbReference>
<sequence length="248" mass="28451">MNANMLENVRWQPDKQNLRFVCSGLSAKEITTVKEFAAKHNASYVNQFDHNVTHVIVKTIGEQNMANSTLKYLQGIAHRKWLVSYRWIEDCNMQQKLLDEIPYEATTQTDVVANGDGPRNSRLRNKDLFEGFTFLCIEPYDNVSLNQYEDLLSATGATVVHSFEALDKMGGLKGVVIQDNIHDDKTIEYWYRTSKAAPILVDWIVECIGHYKLLKLTPYSPCLSPQDFCAIGYPRELIEEDEEYSDNE</sequence>
<dbReference type="GO" id="GO:0045944">
    <property type="term" value="P:positive regulation of transcription by RNA polymerase II"/>
    <property type="evidence" value="ECO:0007669"/>
    <property type="project" value="TreeGrafter"/>
</dbReference>
<reference evidence="10" key="1">
    <citation type="submission" date="2020-02" db="EMBL/GenBank/DDBJ databases">
        <title>Relaxed selection underlies rapid genomic changes in the transitions from sociality to social parasitism in ants.</title>
        <authorList>
            <person name="Bi X."/>
        </authorList>
    </citation>
    <scope>NUCLEOTIDE SEQUENCE</scope>
    <source>
        <strain evidence="10">BGI-DK2014c</strain>
        <tissue evidence="10">Whole body</tissue>
    </source>
</reference>